<sequence>MTRAPTGPEGYRRIEGLVWVQLTDDGPLISRKAPRKASVKRGRGYERKVARYLKREKDKYEGELFVGQWLLFKDKHGYGKAQPDAYILRPDLVVLIECKLTQTDDVVPQLLQLYLPLIRQLYSRKVVCIQACHNLRYAPKKQIKDPMELIEVPRPGIWTWHYIG</sequence>
<dbReference type="AlphaFoldDB" id="A0A0F9BAM8"/>
<dbReference type="EMBL" id="LAZR01038644">
    <property type="protein sequence ID" value="KKL19009.1"/>
    <property type="molecule type" value="Genomic_DNA"/>
</dbReference>
<accession>A0A0F9BAM8</accession>
<reference evidence="1" key="1">
    <citation type="journal article" date="2015" name="Nature">
        <title>Complex archaea that bridge the gap between prokaryotes and eukaryotes.</title>
        <authorList>
            <person name="Spang A."/>
            <person name="Saw J.H."/>
            <person name="Jorgensen S.L."/>
            <person name="Zaremba-Niedzwiedzka K."/>
            <person name="Martijn J."/>
            <person name="Lind A.E."/>
            <person name="van Eijk R."/>
            <person name="Schleper C."/>
            <person name="Guy L."/>
            <person name="Ettema T.J."/>
        </authorList>
    </citation>
    <scope>NUCLEOTIDE SEQUENCE</scope>
</reference>
<protein>
    <submittedName>
        <fullName evidence="1">Uncharacterized protein</fullName>
    </submittedName>
</protein>
<proteinExistence type="predicted"/>
<name>A0A0F9BAM8_9ZZZZ</name>
<evidence type="ECO:0000313" key="1">
    <source>
        <dbReference type="EMBL" id="KKL19009.1"/>
    </source>
</evidence>
<organism evidence="1">
    <name type="scientific">marine sediment metagenome</name>
    <dbReference type="NCBI Taxonomy" id="412755"/>
    <lineage>
        <taxon>unclassified sequences</taxon>
        <taxon>metagenomes</taxon>
        <taxon>ecological metagenomes</taxon>
    </lineage>
</organism>
<comment type="caution">
    <text evidence="1">The sequence shown here is derived from an EMBL/GenBank/DDBJ whole genome shotgun (WGS) entry which is preliminary data.</text>
</comment>
<gene>
    <name evidence="1" type="ORF">LCGC14_2469770</name>
</gene>